<name>A0ABT3G6L8_9BACT</name>
<dbReference type="Pfam" id="PF00501">
    <property type="entry name" value="AMP-binding"/>
    <property type="match status" value="1"/>
</dbReference>
<organism evidence="2 3">
    <name type="scientific">Luteolibacter rhizosphaerae</name>
    <dbReference type="NCBI Taxonomy" id="2989719"/>
    <lineage>
        <taxon>Bacteria</taxon>
        <taxon>Pseudomonadati</taxon>
        <taxon>Verrucomicrobiota</taxon>
        <taxon>Verrucomicrobiia</taxon>
        <taxon>Verrucomicrobiales</taxon>
        <taxon>Verrucomicrobiaceae</taxon>
        <taxon>Luteolibacter</taxon>
    </lineage>
</organism>
<proteinExistence type="predicted"/>
<accession>A0ABT3G6L8</accession>
<dbReference type="Gene3D" id="3.40.50.12780">
    <property type="entry name" value="N-terminal domain of ligase-like"/>
    <property type="match status" value="1"/>
</dbReference>
<sequence length="516" mass="55424">MNLVALLRERAALHPDRPALIDRHKGRDRSVSFAELQQRVQSGNTRLKKLGLTRGSTILVFQPVSIELYEILLAAFHGGLRVMLADPSAGRTFLSLCCERLPPDAFFGPWKAHLLRLAVTGLRRIPRAIRSSGYFPGTSIWQTDDSPSPLADLPDEEPALITFTSGSTGVPKAAVRTHGFLLAQHHALEKALDFEDGEVDLITLPVFVLANLASGLTSVLADTDLRSPGKADAAAIRAQCKRHGVNRCAASPAFFEALLAGPGPLPELAKAYTGGAPVFPDLLDRLQASLPQSEVTAVFGSTEAEPMSHLGAREYDEALVALTGSGHGLCAGTPVPEVELRVIRDHWGQALTKLSPEEFDLLAQPAGQPGEVVVTGDHVLSGYLGGIGDSETKIHVAGKVWHRTGDAAWLDTEGRLWLLGRCAAKLPAAPLSRPDLPEGALDYPFAIESALRVRHPGTRTAALGWRGERILATAAAGLEQDAAEFGITRVFRVAALPLDRRHNAKIDYPALLKMLE</sequence>
<keyword evidence="3" id="KW-1185">Reference proteome</keyword>
<dbReference type="RefSeq" id="WP_264515023.1">
    <property type="nucleotide sequence ID" value="NZ_JAPDDR010000009.1"/>
</dbReference>
<evidence type="ECO:0000259" key="1">
    <source>
        <dbReference type="Pfam" id="PF00501"/>
    </source>
</evidence>
<dbReference type="PROSITE" id="PS00455">
    <property type="entry name" value="AMP_BINDING"/>
    <property type="match status" value="1"/>
</dbReference>
<dbReference type="PANTHER" id="PTHR43767:SF1">
    <property type="entry name" value="NONRIBOSOMAL PEPTIDE SYNTHASE PES1 (EUROFUNG)-RELATED"/>
    <property type="match status" value="1"/>
</dbReference>
<dbReference type="EMBL" id="JAPDDR010000009">
    <property type="protein sequence ID" value="MCW1915475.1"/>
    <property type="molecule type" value="Genomic_DNA"/>
</dbReference>
<feature type="domain" description="AMP-dependent synthetase/ligase" evidence="1">
    <location>
        <begin position="7"/>
        <end position="384"/>
    </location>
</feature>
<dbReference type="Proteomes" id="UP001165653">
    <property type="component" value="Unassembled WGS sequence"/>
</dbReference>
<comment type="caution">
    <text evidence="2">The sequence shown here is derived from an EMBL/GenBank/DDBJ whole genome shotgun (WGS) entry which is preliminary data.</text>
</comment>
<dbReference type="InterPro" id="IPR000873">
    <property type="entry name" value="AMP-dep_synth/lig_dom"/>
</dbReference>
<evidence type="ECO:0000313" key="3">
    <source>
        <dbReference type="Proteomes" id="UP001165653"/>
    </source>
</evidence>
<dbReference type="InterPro" id="IPR020845">
    <property type="entry name" value="AMP-binding_CS"/>
</dbReference>
<evidence type="ECO:0000313" key="2">
    <source>
        <dbReference type="EMBL" id="MCW1915475.1"/>
    </source>
</evidence>
<dbReference type="PANTHER" id="PTHR43767">
    <property type="entry name" value="LONG-CHAIN-FATTY-ACID--COA LIGASE"/>
    <property type="match status" value="1"/>
</dbReference>
<dbReference type="InterPro" id="IPR050237">
    <property type="entry name" value="ATP-dep_AMP-bd_enzyme"/>
</dbReference>
<gene>
    <name evidence="2" type="ORF">OJ996_17955</name>
</gene>
<reference evidence="2" key="1">
    <citation type="submission" date="2022-10" db="EMBL/GenBank/DDBJ databases">
        <title>Luteolibacter sp. GHJ8, whole genome shotgun sequencing project.</title>
        <authorList>
            <person name="Zhao G."/>
            <person name="Shen L."/>
        </authorList>
    </citation>
    <scope>NUCLEOTIDE SEQUENCE</scope>
    <source>
        <strain evidence="2">GHJ8</strain>
    </source>
</reference>
<dbReference type="InterPro" id="IPR042099">
    <property type="entry name" value="ANL_N_sf"/>
</dbReference>
<protein>
    <submittedName>
        <fullName evidence="2">AMP-binding protein</fullName>
    </submittedName>
</protein>
<dbReference type="SUPFAM" id="SSF56801">
    <property type="entry name" value="Acetyl-CoA synthetase-like"/>
    <property type="match status" value="1"/>
</dbReference>